<reference evidence="5" key="1">
    <citation type="journal article" date="2014" name="Front. Microbiol.">
        <title>High frequency of phylogenetically diverse reductive dehalogenase-homologous genes in deep subseafloor sedimentary metagenomes.</title>
        <authorList>
            <person name="Kawai M."/>
            <person name="Futagami T."/>
            <person name="Toyoda A."/>
            <person name="Takaki Y."/>
            <person name="Nishi S."/>
            <person name="Hori S."/>
            <person name="Arai W."/>
            <person name="Tsubouchi T."/>
            <person name="Morono Y."/>
            <person name="Uchiyama I."/>
            <person name="Ito T."/>
            <person name="Fujiyama A."/>
            <person name="Inagaki F."/>
            <person name="Takami H."/>
        </authorList>
    </citation>
    <scope>NUCLEOTIDE SEQUENCE</scope>
    <source>
        <strain evidence="5">Expedition CK06-06</strain>
    </source>
</reference>
<organism evidence="5">
    <name type="scientific">marine sediment metagenome</name>
    <dbReference type="NCBI Taxonomy" id="412755"/>
    <lineage>
        <taxon>unclassified sequences</taxon>
        <taxon>metagenomes</taxon>
        <taxon>ecological metagenomes</taxon>
    </lineage>
</organism>
<dbReference type="GO" id="GO:0033178">
    <property type="term" value="C:proton-transporting two-sector ATPase complex, catalytic domain"/>
    <property type="evidence" value="ECO:0007669"/>
    <property type="project" value="InterPro"/>
</dbReference>
<dbReference type="SUPFAM" id="SSF160527">
    <property type="entry name" value="V-type ATPase subunit E-like"/>
    <property type="match status" value="1"/>
</dbReference>
<evidence type="ECO:0000313" key="5">
    <source>
        <dbReference type="EMBL" id="GAG71781.1"/>
    </source>
</evidence>
<keyword evidence="2" id="KW-0813">Transport</keyword>
<evidence type="ECO:0008006" key="6">
    <source>
        <dbReference type="Google" id="ProtNLM"/>
    </source>
</evidence>
<evidence type="ECO:0000256" key="1">
    <source>
        <dbReference type="ARBA" id="ARBA00005901"/>
    </source>
</evidence>
<accession>X1BI99</accession>
<sequence length="181" mass="21173">MDKYLDYAKNAAEEEAKIINREAKQKLEEIEKGTKKLVDEVKKQELDKETSRLEFIKKRTETEFEQKAKRIIIQAREGMIDQVFENVKKEMLALRDNKGYSKYLENLLIYTIRNITAQSMKIIADKKDKEILNKITSNIAQKEKVNFKVDVSSLKTQGGFILTDDYGRIRIDYTIENTLKA</sequence>
<keyword evidence="4" id="KW-0175">Coiled coil</keyword>
<dbReference type="AlphaFoldDB" id="X1BI99"/>
<dbReference type="Gene3D" id="3.30.2320.30">
    <property type="entry name" value="ATP synthase, E subunit, C-terminal"/>
    <property type="match status" value="1"/>
</dbReference>
<dbReference type="EMBL" id="BART01001627">
    <property type="protein sequence ID" value="GAG71781.1"/>
    <property type="molecule type" value="Genomic_DNA"/>
</dbReference>
<keyword evidence="3" id="KW-0406">Ion transport</keyword>
<dbReference type="InterPro" id="IPR038495">
    <property type="entry name" value="ATPase_E_C"/>
</dbReference>
<proteinExistence type="inferred from homology"/>
<name>X1BI99_9ZZZZ</name>
<gene>
    <name evidence="5" type="ORF">S01H4_05561</name>
</gene>
<dbReference type="GO" id="GO:0046961">
    <property type="term" value="F:proton-transporting ATPase activity, rotational mechanism"/>
    <property type="evidence" value="ECO:0007669"/>
    <property type="project" value="InterPro"/>
</dbReference>
<comment type="similarity">
    <text evidence="1">Belongs to the V-ATPase E subunit family.</text>
</comment>
<evidence type="ECO:0000256" key="4">
    <source>
        <dbReference type="SAM" id="Coils"/>
    </source>
</evidence>
<comment type="caution">
    <text evidence="5">The sequence shown here is derived from an EMBL/GenBank/DDBJ whole genome shotgun (WGS) entry which is preliminary data.</text>
</comment>
<feature type="non-terminal residue" evidence="5">
    <location>
        <position position="181"/>
    </location>
</feature>
<evidence type="ECO:0000256" key="3">
    <source>
        <dbReference type="ARBA" id="ARBA00023065"/>
    </source>
</evidence>
<dbReference type="InterPro" id="IPR002842">
    <property type="entry name" value="ATPase_V1_Esu"/>
</dbReference>
<dbReference type="Pfam" id="PF01991">
    <property type="entry name" value="vATP-synt_E"/>
    <property type="match status" value="1"/>
</dbReference>
<evidence type="ECO:0000256" key="2">
    <source>
        <dbReference type="ARBA" id="ARBA00022448"/>
    </source>
</evidence>
<feature type="coiled-coil region" evidence="4">
    <location>
        <begin position="9"/>
        <end position="40"/>
    </location>
</feature>
<protein>
    <recommendedName>
        <fullName evidence="6">V-type ATP synthase subunit E</fullName>
    </recommendedName>
</protein>